<keyword evidence="9" id="KW-1029">Fimbrium biogenesis</keyword>
<dbReference type="InterPro" id="IPR000015">
    <property type="entry name" value="Fimb_usher"/>
</dbReference>
<dbReference type="InterPro" id="IPR018030">
    <property type="entry name" value="Fimbrial_membr_usher_CS"/>
</dbReference>
<dbReference type="PANTHER" id="PTHR30451:SF5">
    <property type="entry name" value="SLR0019 PROTEIN"/>
    <property type="match status" value="1"/>
</dbReference>
<keyword evidence="14" id="KW-1185">Reference proteome</keyword>
<dbReference type="EMBL" id="JAUSSK010000004">
    <property type="protein sequence ID" value="MDQ0010742.1"/>
    <property type="molecule type" value="Genomic_DNA"/>
</dbReference>
<feature type="domain" description="PapC N-terminal" evidence="12">
    <location>
        <begin position="44"/>
        <end position="185"/>
    </location>
</feature>
<dbReference type="Proteomes" id="UP001237737">
    <property type="component" value="Unassembled WGS sequence"/>
</dbReference>
<dbReference type="InterPro" id="IPR037224">
    <property type="entry name" value="PapC_N_sf"/>
</dbReference>
<comment type="similarity">
    <text evidence="2 9">Belongs to the fimbrial export usher family.</text>
</comment>
<organism evidence="13 14">
    <name type="scientific">Luteibacter jiangsuensis</name>
    <dbReference type="NCBI Taxonomy" id="637577"/>
    <lineage>
        <taxon>Bacteria</taxon>
        <taxon>Pseudomonadati</taxon>
        <taxon>Pseudomonadota</taxon>
        <taxon>Gammaproteobacteria</taxon>
        <taxon>Lysobacterales</taxon>
        <taxon>Rhodanobacteraceae</taxon>
        <taxon>Luteibacter</taxon>
    </lineage>
</organism>
<name>A0ABT9T0H3_9GAMM</name>
<evidence type="ECO:0000256" key="9">
    <source>
        <dbReference type="RuleBase" id="RU003884"/>
    </source>
</evidence>
<dbReference type="Pfam" id="PF00577">
    <property type="entry name" value="Usher"/>
    <property type="match status" value="1"/>
</dbReference>
<keyword evidence="7 9" id="KW-0472">Membrane</keyword>
<dbReference type="RefSeq" id="WP_306850845.1">
    <property type="nucleotide sequence ID" value="NZ_JAUSSK010000004.1"/>
</dbReference>
<evidence type="ECO:0000313" key="13">
    <source>
        <dbReference type="EMBL" id="MDQ0010742.1"/>
    </source>
</evidence>
<keyword evidence="8 9" id="KW-0998">Cell outer membrane</keyword>
<dbReference type="InterPro" id="IPR042186">
    <property type="entry name" value="FimD_plug_dom"/>
</dbReference>
<dbReference type="SUPFAM" id="SSF141729">
    <property type="entry name" value="FimD N-terminal domain-like"/>
    <property type="match status" value="1"/>
</dbReference>
<feature type="chain" id="PRO_5046077706" evidence="10">
    <location>
        <begin position="38"/>
        <end position="805"/>
    </location>
</feature>
<evidence type="ECO:0000256" key="2">
    <source>
        <dbReference type="ARBA" id="ARBA00008064"/>
    </source>
</evidence>
<comment type="caution">
    <text evidence="13">The sequence shown here is derived from an EMBL/GenBank/DDBJ whole genome shotgun (WGS) entry which is preliminary data.</text>
</comment>
<dbReference type="Gene3D" id="2.60.40.2070">
    <property type="match status" value="1"/>
</dbReference>
<evidence type="ECO:0000256" key="1">
    <source>
        <dbReference type="ARBA" id="ARBA00004571"/>
    </source>
</evidence>
<feature type="domain" description="PapC-like C-terminal" evidence="11">
    <location>
        <begin position="728"/>
        <end position="786"/>
    </location>
</feature>
<feature type="signal peptide" evidence="10">
    <location>
        <begin position="1"/>
        <end position="37"/>
    </location>
</feature>
<gene>
    <name evidence="13" type="ORF">J2T07_002948</name>
</gene>
<dbReference type="InterPro" id="IPR025949">
    <property type="entry name" value="PapC-like_C"/>
</dbReference>
<keyword evidence="5 9" id="KW-0812">Transmembrane</keyword>
<evidence type="ECO:0000256" key="4">
    <source>
        <dbReference type="ARBA" id="ARBA00022452"/>
    </source>
</evidence>
<dbReference type="Gene3D" id="2.60.40.3110">
    <property type="match status" value="1"/>
</dbReference>
<keyword evidence="3 9" id="KW-0813">Transport</keyword>
<evidence type="ECO:0000259" key="11">
    <source>
        <dbReference type="Pfam" id="PF13953"/>
    </source>
</evidence>
<dbReference type="PROSITE" id="PS01151">
    <property type="entry name" value="FIMBRIAL_USHER"/>
    <property type="match status" value="1"/>
</dbReference>
<dbReference type="InterPro" id="IPR025885">
    <property type="entry name" value="PapC_N"/>
</dbReference>
<protein>
    <submittedName>
        <fullName evidence="13">Outer membrane usher protein</fullName>
    </submittedName>
</protein>
<comment type="subcellular location">
    <subcellularLocation>
        <location evidence="1 9">Cell outer membrane</location>
        <topology evidence="1 9">Multi-pass membrane protein</topology>
    </subcellularLocation>
</comment>
<evidence type="ECO:0000256" key="5">
    <source>
        <dbReference type="ARBA" id="ARBA00022692"/>
    </source>
</evidence>
<keyword evidence="6 10" id="KW-0732">Signal</keyword>
<dbReference type="Pfam" id="PF13954">
    <property type="entry name" value="PapC_N"/>
    <property type="match status" value="1"/>
</dbReference>
<sequence length="805" mass="85938">MPVVVNGRCREGLSSRFVVSWSLAFAGCLAVGCAAHAQETPEVEFDAAFLPVEERSTLDLSRYSRGNPVLPGSYEVDIWMNGEWQVRKNVRFESKTGRADATPCIAHDELLSFGLSSDVPAMPSDDPCRSIGERIDAATSRLDIGEQRLYIEVPQAAMTRRASAAVPPAQWDQGIDAGLLAWRTNVRHASSANRRRTSAFVGADAGLNLGAWRVRHAGAWSGRRYRGRYGFVERQLGAWRSQLRMGDIAPADDLFTPLRLRGLSVASDARMSVDASAGYTPRVAGTAASHATVRVTQNGMLLRELTVPPGAFVIDDFHAAGRGGDIEVDVLESDGVHRTFRIPFFPVPELLGEGHTGYAFSAGQALLGRGRAVALFQASWRHGFPHDTTMYTGWRQWPGQTSVVLGAAVDTLAGALAMDITHSAFQNGQDGRLWRLRHGKQWRDGTLVSLSVAHGRETSLPMPPNARSRLASMRRTDLVAQRDLGNEHGSLSMSISHVSRKRDGGTTVDHAMSWTRGWRHATMDISLRRSRHDTTGQWTLSVPLGTPASSTNLHASLLGEHSGGARIGVSGSVGDDGTMLYGAALAGHRHEGQRLDASLTKVLPMGEVSASIERTDTARGGSLSAAGGVVFHAGGISFAQRLGEATALVRARGARGARVGAGPGIRIDRSGHAVVSHLTPFRWNSVDLDPSGLSLDVALASTHRRVAPTSGAVVLVPFATDVATTFLVTAAFADGTPLPFAAEVVDGAGRSVGVIGQAGRVFLRGTDAGDHWTVRWEGTGDGCDLQLLTTTKTAAGDVRHIGVCK</sequence>
<evidence type="ECO:0000256" key="3">
    <source>
        <dbReference type="ARBA" id="ARBA00022448"/>
    </source>
</evidence>
<evidence type="ECO:0000259" key="12">
    <source>
        <dbReference type="Pfam" id="PF13954"/>
    </source>
</evidence>
<reference evidence="13 14" key="1">
    <citation type="submission" date="2023-07" db="EMBL/GenBank/DDBJ databases">
        <title>Sorghum-associated microbial communities from plants grown in Nebraska, USA.</title>
        <authorList>
            <person name="Schachtman D."/>
        </authorList>
    </citation>
    <scope>NUCLEOTIDE SEQUENCE [LARGE SCALE GENOMIC DNA]</scope>
    <source>
        <strain evidence="13 14">CC60</strain>
    </source>
</reference>
<dbReference type="Gene3D" id="2.60.40.2610">
    <property type="entry name" value="Outer membrane usher protein FimD, plug domain"/>
    <property type="match status" value="1"/>
</dbReference>
<dbReference type="Gene3D" id="3.10.20.410">
    <property type="match status" value="1"/>
</dbReference>
<evidence type="ECO:0000256" key="6">
    <source>
        <dbReference type="ARBA" id="ARBA00022729"/>
    </source>
</evidence>
<dbReference type="InterPro" id="IPR043142">
    <property type="entry name" value="PapC-like_C_sf"/>
</dbReference>
<evidence type="ECO:0000256" key="10">
    <source>
        <dbReference type="SAM" id="SignalP"/>
    </source>
</evidence>
<proteinExistence type="inferred from homology"/>
<accession>A0ABT9T0H3</accession>
<dbReference type="PANTHER" id="PTHR30451">
    <property type="entry name" value="OUTER MEMBRANE USHER PROTEIN"/>
    <property type="match status" value="1"/>
</dbReference>
<evidence type="ECO:0000313" key="14">
    <source>
        <dbReference type="Proteomes" id="UP001237737"/>
    </source>
</evidence>
<evidence type="ECO:0000256" key="7">
    <source>
        <dbReference type="ARBA" id="ARBA00023136"/>
    </source>
</evidence>
<evidence type="ECO:0000256" key="8">
    <source>
        <dbReference type="ARBA" id="ARBA00023237"/>
    </source>
</evidence>
<dbReference type="Pfam" id="PF13953">
    <property type="entry name" value="PapC_C"/>
    <property type="match status" value="1"/>
</dbReference>
<keyword evidence="4" id="KW-1134">Transmembrane beta strand</keyword>